<dbReference type="Proteomes" id="UP000700596">
    <property type="component" value="Unassembled WGS sequence"/>
</dbReference>
<dbReference type="AlphaFoldDB" id="A0A9P9DMJ9"/>
<reference evidence="2" key="1">
    <citation type="journal article" date="2021" name="Nat. Commun.">
        <title>Genetic determinants of endophytism in the Arabidopsis root mycobiome.</title>
        <authorList>
            <person name="Mesny F."/>
            <person name="Miyauchi S."/>
            <person name="Thiergart T."/>
            <person name="Pickel B."/>
            <person name="Atanasova L."/>
            <person name="Karlsson M."/>
            <person name="Huettel B."/>
            <person name="Barry K.W."/>
            <person name="Haridas S."/>
            <person name="Chen C."/>
            <person name="Bauer D."/>
            <person name="Andreopoulos W."/>
            <person name="Pangilinan J."/>
            <person name="LaButti K."/>
            <person name="Riley R."/>
            <person name="Lipzen A."/>
            <person name="Clum A."/>
            <person name="Drula E."/>
            <person name="Henrissat B."/>
            <person name="Kohler A."/>
            <person name="Grigoriev I.V."/>
            <person name="Martin F.M."/>
            <person name="Hacquard S."/>
        </authorList>
    </citation>
    <scope>NUCLEOTIDE SEQUENCE</scope>
    <source>
        <strain evidence="2">MPI-CAGE-CH-0243</strain>
    </source>
</reference>
<accession>A0A9P9DMJ9</accession>
<evidence type="ECO:0000256" key="1">
    <source>
        <dbReference type="SAM" id="MobiDB-lite"/>
    </source>
</evidence>
<feature type="region of interest" description="Disordered" evidence="1">
    <location>
        <begin position="301"/>
        <end position="386"/>
    </location>
</feature>
<evidence type="ECO:0000313" key="3">
    <source>
        <dbReference type="Proteomes" id="UP000700596"/>
    </source>
</evidence>
<feature type="compositionally biased region" description="Low complexity" evidence="1">
    <location>
        <begin position="342"/>
        <end position="367"/>
    </location>
</feature>
<sequence>MSFGVSPSDVLKLVEFSTRVYVAFKDANDNSEAQVEGLVREFSTFHHCLVELDQLMREYGKPLPFPYLDFKETLQKCDKTLKPYAANLVDSKKMTMKKFTYTIKYIGKEKEIDGLRKQINGHYQALQMCISFLQLRLHLEATKQTQRLLDSVPFRSLSIGNFMYSSNAFASSSRAQPNALPPPSDADELYKDWLIFNRWLKNEDDRFDSENNQLIRPLSLGASPALAPSGNAETAAVLYHLRRELEDAILIEENRAKRVAQEKRTHLSPNDPIRQEIRNMPQVPHRTYTLDTDFTSFNSSNMADSTATIQGNMSPNASTTTSPTGSPQIPQGYFNPVDWGHLSPNLSLNRSSSVSTARTSTSTGSESHPGVHGISTAGTTPDDRPLRSQYSTISLATMALGESALTWTKLARHVHVERDSSKGVESRECDLHWRYREDAGLTIRSVYRSTSSSNKEVKIWIVQNFPATGPSIPLTTSYPDGETSIDFPRASFGKLDKRCTDIKYTFSSSAHSIPLQTLLYTNNGRDVAELLFDRPVVTISSDKNKPECRGKNIRLWRRTEMLDDGFGSFIAADVLVLLFYTSAIEEGKAHWVEEPHYVFQWLEEKVYKTKSDKLTLTFSKDPGRFGRDKVFCREGGAQLPRRESDSSQRTAFSTALQRRDTVSSVESGKSGRGSIFGRKREKTSRGDLNRFGYGELEIRFMGKGDRGAFLEVWGRWVKGLGVRSEG</sequence>
<keyword evidence="3" id="KW-1185">Reference proteome</keyword>
<gene>
    <name evidence="2" type="ORF">B0J11DRAFT_590323</name>
</gene>
<evidence type="ECO:0000313" key="2">
    <source>
        <dbReference type="EMBL" id="KAH7121286.1"/>
    </source>
</evidence>
<feature type="region of interest" description="Disordered" evidence="1">
    <location>
        <begin position="661"/>
        <end position="681"/>
    </location>
</feature>
<proteinExistence type="predicted"/>
<organism evidence="2 3">
    <name type="scientific">Dendryphion nanum</name>
    <dbReference type="NCBI Taxonomy" id="256645"/>
    <lineage>
        <taxon>Eukaryota</taxon>
        <taxon>Fungi</taxon>
        <taxon>Dikarya</taxon>
        <taxon>Ascomycota</taxon>
        <taxon>Pezizomycotina</taxon>
        <taxon>Dothideomycetes</taxon>
        <taxon>Pleosporomycetidae</taxon>
        <taxon>Pleosporales</taxon>
        <taxon>Torulaceae</taxon>
        <taxon>Dendryphion</taxon>
    </lineage>
</organism>
<comment type="caution">
    <text evidence="2">The sequence shown here is derived from an EMBL/GenBank/DDBJ whole genome shotgun (WGS) entry which is preliminary data.</text>
</comment>
<dbReference type="OrthoDB" id="4172108at2759"/>
<feature type="compositionally biased region" description="Polar residues" evidence="1">
    <location>
        <begin position="301"/>
        <end position="329"/>
    </location>
</feature>
<protein>
    <submittedName>
        <fullName evidence="2">Uncharacterized protein</fullName>
    </submittedName>
</protein>
<name>A0A9P9DMJ9_9PLEO</name>
<dbReference type="EMBL" id="JAGMWT010000010">
    <property type="protein sequence ID" value="KAH7121286.1"/>
    <property type="molecule type" value="Genomic_DNA"/>
</dbReference>